<keyword evidence="3" id="KW-1185">Reference proteome</keyword>
<evidence type="ECO:0008006" key="4">
    <source>
        <dbReference type="Google" id="ProtNLM"/>
    </source>
</evidence>
<feature type="region of interest" description="Disordered" evidence="1">
    <location>
        <begin position="140"/>
        <end position="163"/>
    </location>
</feature>
<sequence length="302" mass="33529">MDPCEVIRVLKFYQVDFTVDQVEGALSRSFGDKSKKEVCLMDSPHVISVSNGRVKPGAQRNYHGIEGAQTWFYCFQSGHFKLDCRIKATDRDPNRAGGSLFRTDVNTAPGAKWAKKTNNTAFTTIKAMYVDDKAMDDIDSLDPAHHEGFEDNGNSAQTPTGSAQSMEDIDAEGLKGIKLTDDILAKGHIFTYGIGTVSHSTLKGSIKLNIVNPNRQLLSACNLAKQGYRYFQSKTVEFLFEFGKGCKLLFAAIAIGEVYFLPIVKPSKIFSTQVSQFGDIMKEWHLRLGHVGNERLNRTISN</sequence>
<accession>A0A2P4X4R3</accession>
<proteinExistence type="predicted"/>
<name>A0A2P4X4R3_9STRA</name>
<dbReference type="AlphaFoldDB" id="A0A2P4X4R3"/>
<evidence type="ECO:0000256" key="1">
    <source>
        <dbReference type="SAM" id="MobiDB-lite"/>
    </source>
</evidence>
<evidence type="ECO:0000313" key="2">
    <source>
        <dbReference type="EMBL" id="POM60544.1"/>
    </source>
</evidence>
<dbReference type="EMBL" id="NCKW01016856">
    <property type="protein sequence ID" value="POM60544.1"/>
    <property type="molecule type" value="Genomic_DNA"/>
</dbReference>
<feature type="compositionally biased region" description="Polar residues" evidence="1">
    <location>
        <begin position="152"/>
        <end position="163"/>
    </location>
</feature>
<comment type="caution">
    <text evidence="2">The sequence shown here is derived from an EMBL/GenBank/DDBJ whole genome shotgun (WGS) entry which is preliminary data.</text>
</comment>
<evidence type="ECO:0000313" key="3">
    <source>
        <dbReference type="Proteomes" id="UP000237271"/>
    </source>
</evidence>
<dbReference type="Proteomes" id="UP000237271">
    <property type="component" value="Unassembled WGS sequence"/>
</dbReference>
<feature type="compositionally biased region" description="Basic and acidic residues" evidence="1">
    <location>
        <begin position="140"/>
        <end position="149"/>
    </location>
</feature>
<protein>
    <recommendedName>
        <fullName evidence="4">GAG-pre-integrase domain-containing protein</fullName>
    </recommendedName>
</protein>
<organism evidence="2 3">
    <name type="scientific">Phytophthora palmivora</name>
    <dbReference type="NCBI Taxonomy" id="4796"/>
    <lineage>
        <taxon>Eukaryota</taxon>
        <taxon>Sar</taxon>
        <taxon>Stramenopiles</taxon>
        <taxon>Oomycota</taxon>
        <taxon>Peronosporomycetes</taxon>
        <taxon>Peronosporales</taxon>
        <taxon>Peronosporaceae</taxon>
        <taxon>Phytophthora</taxon>
    </lineage>
</organism>
<gene>
    <name evidence="2" type="ORF">PHPALM_30599</name>
</gene>
<dbReference type="OrthoDB" id="126576at2759"/>
<reference evidence="2 3" key="1">
    <citation type="journal article" date="2017" name="Genome Biol. Evol.">
        <title>Phytophthora megakarya and P. palmivora, closely related causal agents of cacao black pod rot, underwent increases in genome sizes and gene numbers by different mechanisms.</title>
        <authorList>
            <person name="Ali S.S."/>
            <person name="Shao J."/>
            <person name="Lary D.J."/>
            <person name="Kronmiller B."/>
            <person name="Shen D."/>
            <person name="Strem M.D."/>
            <person name="Amoako-Attah I."/>
            <person name="Akrofi A.Y."/>
            <person name="Begoude B.A."/>
            <person name="Ten Hoopen G.M."/>
            <person name="Coulibaly K."/>
            <person name="Kebe B.I."/>
            <person name="Melnick R.L."/>
            <person name="Guiltinan M.J."/>
            <person name="Tyler B.M."/>
            <person name="Meinhardt L.W."/>
            <person name="Bailey B.A."/>
        </authorList>
    </citation>
    <scope>NUCLEOTIDE SEQUENCE [LARGE SCALE GENOMIC DNA]</scope>
    <source>
        <strain evidence="3">sbr112.9</strain>
    </source>
</reference>